<evidence type="ECO:0000256" key="2">
    <source>
        <dbReference type="ARBA" id="ARBA00022475"/>
    </source>
</evidence>
<comment type="similarity">
    <text evidence="6">Belongs to the TVP38/TMEM64 family.</text>
</comment>
<evidence type="ECO:0000256" key="6">
    <source>
        <dbReference type="RuleBase" id="RU366058"/>
    </source>
</evidence>
<evidence type="ECO:0000313" key="8">
    <source>
        <dbReference type="EMBL" id="EEW38062.1"/>
    </source>
</evidence>
<feature type="transmembrane region" description="Helical" evidence="6">
    <location>
        <begin position="20"/>
        <end position="39"/>
    </location>
</feature>
<accession>C8NEG1</accession>
<evidence type="ECO:0000259" key="7">
    <source>
        <dbReference type="Pfam" id="PF09335"/>
    </source>
</evidence>
<comment type="caution">
    <text evidence="8">The sequence shown here is derived from an EMBL/GenBank/DDBJ whole genome shotgun (WGS) entry which is preliminary data.</text>
</comment>
<dbReference type="GeneID" id="78411428"/>
<reference evidence="8 9" key="1">
    <citation type="submission" date="2009-08" db="EMBL/GenBank/DDBJ databases">
        <authorList>
            <person name="Muzny D."/>
            <person name="Qin X."/>
            <person name="Deng J."/>
            <person name="Jiang H."/>
            <person name="Liu Y."/>
            <person name="Qu J."/>
            <person name="Song X.-Z."/>
            <person name="Zhang L."/>
            <person name="Thornton R."/>
            <person name="Coyle M."/>
            <person name="Francisco L."/>
            <person name="Jackson L."/>
            <person name="Javaid M."/>
            <person name="Korchina V."/>
            <person name="Kovar C."/>
            <person name="Mata R."/>
            <person name="Mathew T."/>
            <person name="Ngo R."/>
            <person name="Nguyen L."/>
            <person name="Nguyen N."/>
            <person name="Okwuonu G."/>
            <person name="Ongeri F."/>
            <person name="Pham C."/>
            <person name="Simmons D."/>
            <person name="Wilczek-Boney K."/>
            <person name="Hale W."/>
            <person name="Jakkamsetti A."/>
            <person name="Pham P."/>
            <person name="Ruth R."/>
            <person name="San Lucas F."/>
            <person name="Warren J."/>
            <person name="Zhang J."/>
            <person name="Zhao Z."/>
            <person name="Zhou C."/>
            <person name="Zhu D."/>
            <person name="Lee S."/>
            <person name="Bess C."/>
            <person name="Blankenburg K."/>
            <person name="Forbes L."/>
            <person name="Fu Q."/>
            <person name="Gubbala S."/>
            <person name="Hirani K."/>
            <person name="Jayaseelan J.C."/>
            <person name="Lara F."/>
            <person name="Munidasa M."/>
            <person name="Palculict T."/>
            <person name="Patil S."/>
            <person name="Pu L.-L."/>
            <person name="Saada N."/>
            <person name="Tang L."/>
            <person name="Weissenberger G."/>
            <person name="Zhu Y."/>
            <person name="Hemphill L."/>
            <person name="Shang Y."/>
            <person name="Youmans B."/>
            <person name="Ayvaz T."/>
            <person name="Ross M."/>
            <person name="Santibanez J."/>
            <person name="Aqrawi P."/>
            <person name="Gross S."/>
            <person name="Joshi V."/>
            <person name="Fowler G."/>
            <person name="Nazareth L."/>
            <person name="Reid J."/>
            <person name="Worley K."/>
            <person name="Petrosino J."/>
            <person name="Highlander S."/>
            <person name="Gibbs R."/>
        </authorList>
    </citation>
    <scope>NUCLEOTIDE SEQUENCE [LARGE SCALE GENOMIC DNA]</scope>
    <source>
        <strain evidence="8 9">ATCC 49175</strain>
    </source>
</reference>
<evidence type="ECO:0000313" key="9">
    <source>
        <dbReference type="Proteomes" id="UP000005926"/>
    </source>
</evidence>
<keyword evidence="2 6" id="KW-1003">Cell membrane</keyword>
<feature type="transmembrane region" description="Helical" evidence="6">
    <location>
        <begin position="177"/>
        <end position="200"/>
    </location>
</feature>
<evidence type="ECO:0000256" key="3">
    <source>
        <dbReference type="ARBA" id="ARBA00022692"/>
    </source>
</evidence>
<dbReference type="AlphaFoldDB" id="C8NEG1"/>
<keyword evidence="3 6" id="KW-0812">Transmembrane</keyword>
<comment type="subcellular location">
    <subcellularLocation>
        <location evidence="1 6">Cell membrane</location>
        <topology evidence="1 6">Multi-pass membrane protein</topology>
    </subcellularLocation>
</comment>
<keyword evidence="5 6" id="KW-0472">Membrane</keyword>
<dbReference type="HOGENOM" id="CLU_038944_5_2_9"/>
<organism evidence="8 9">
    <name type="scientific">Granulicatella adiacens ATCC 49175</name>
    <dbReference type="NCBI Taxonomy" id="638301"/>
    <lineage>
        <taxon>Bacteria</taxon>
        <taxon>Bacillati</taxon>
        <taxon>Bacillota</taxon>
        <taxon>Bacilli</taxon>
        <taxon>Lactobacillales</taxon>
        <taxon>Carnobacteriaceae</taxon>
        <taxon>Granulicatella</taxon>
    </lineage>
</organism>
<evidence type="ECO:0000256" key="4">
    <source>
        <dbReference type="ARBA" id="ARBA00022989"/>
    </source>
</evidence>
<dbReference type="InterPro" id="IPR032816">
    <property type="entry name" value="VTT_dom"/>
</dbReference>
<keyword evidence="9" id="KW-1185">Reference proteome</keyword>
<feature type="domain" description="VTT" evidence="7">
    <location>
        <begin position="78"/>
        <end position="188"/>
    </location>
</feature>
<sequence length="208" mass="23787">MTTNEIKQGKPLSPTAQKVMNIASILGAIATVVFIVWAWQKGLFTSEETLSAYMLQAGIWGPPIFIFLQILQTVVPIIPGALTSIAGVYIYGNIIGNVYNYIGIIIGSIIAFYLARQYGQQFVKSMVSENTYNRYINWLDKGKWFDYFFAFMMFFPVSPDDFLCMLAGLTKMTYKKFIIIILVFKPFTLAAYTIGLRFIIDWFWAFFK</sequence>
<dbReference type="InterPro" id="IPR015414">
    <property type="entry name" value="TMEM64"/>
</dbReference>
<dbReference type="PANTHER" id="PTHR12677">
    <property type="entry name" value="GOLGI APPARATUS MEMBRANE PROTEIN TVP38-RELATED"/>
    <property type="match status" value="1"/>
</dbReference>
<evidence type="ECO:0000256" key="5">
    <source>
        <dbReference type="ARBA" id="ARBA00023136"/>
    </source>
</evidence>
<proteinExistence type="inferred from homology"/>
<dbReference type="GO" id="GO:0005886">
    <property type="term" value="C:plasma membrane"/>
    <property type="evidence" value="ECO:0007669"/>
    <property type="project" value="UniProtKB-SubCell"/>
</dbReference>
<name>C8NEG1_9LACT</name>
<dbReference type="EMBL" id="ACKZ01000008">
    <property type="protein sequence ID" value="EEW38062.1"/>
    <property type="molecule type" value="Genomic_DNA"/>
</dbReference>
<dbReference type="eggNOG" id="COG0398">
    <property type="taxonomic scope" value="Bacteria"/>
</dbReference>
<protein>
    <recommendedName>
        <fullName evidence="6">TVP38/TMEM64 family membrane protein</fullName>
    </recommendedName>
</protein>
<feature type="transmembrane region" description="Helical" evidence="6">
    <location>
        <begin position="147"/>
        <end position="170"/>
    </location>
</feature>
<evidence type="ECO:0000256" key="1">
    <source>
        <dbReference type="ARBA" id="ARBA00004651"/>
    </source>
</evidence>
<feature type="transmembrane region" description="Helical" evidence="6">
    <location>
        <begin position="59"/>
        <end position="91"/>
    </location>
</feature>
<dbReference type="RefSeq" id="WP_005605322.1">
    <property type="nucleotide sequence ID" value="NZ_CP102283.1"/>
</dbReference>
<dbReference type="Proteomes" id="UP000005926">
    <property type="component" value="Unassembled WGS sequence"/>
</dbReference>
<keyword evidence="4 6" id="KW-1133">Transmembrane helix</keyword>
<gene>
    <name evidence="8" type="ORF">HMPREF0444_0306</name>
</gene>
<dbReference type="PANTHER" id="PTHR12677:SF49">
    <property type="entry name" value="TVP38_TMEM64 FAMILY MEMBRANE PROTEIN"/>
    <property type="match status" value="1"/>
</dbReference>
<dbReference type="Pfam" id="PF09335">
    <property type="entry name" value="VTT_dom"/>
    <property type="match status" value="1"/>
</dbReference>
<feature type="transmembrane region" description="Helical" evidence="6">
    <location>
        <begin position="98"/>
        <end position="115"/>
    </location>
</feature>
<dbReference type="STRING" id="638301.HMPREF0444_0306"/>